<name>A0ABU8U141_9ACTN</name>
<comment type="caution">
    <text evidence="2">The sequence shown here is derived from an EMBL/GenBank/DDBJ whole genome shotgun (WGS) entry which is preliminary data.</text>
</comment>
<sequence>MRQLGGELLAGARLSAPGSAAELIGALCGAYSRRRGGRKVDFRFASFPPDTASGLWLEMDERDLIVVEERTAPSTNSSSPAMSCGTWTRGPATATDRAWPWPPG</sequence>
<feature type="compositionally biased region" description="Polar residues" evidence="1">
    <location>
        <begin position="72"/>
        <end position="81"/>
    </location>
</feature>
<dbReference type="Proteomes" id="UP001382904">
    <property type="component" value="Unassembled WGS sequence"/>
</dbReference>
<evidence type="ECO:0000313" key="2">
    <source>
        <dbReference type="EMBL" id="MEJ8641590.1"/>
    </source>
</evidence>
<accession>A0ABU8U141</accession>
<evidence type="ECO:0000313" key="3">
    <source>
        <dbReference type="Proteomes" id="UP001382904"/>
    </source>
</evidence>
<keyword evidence="3" id="KW-1185">Reference proteome</keyword>
<reference evidence="2 3" key="1">
    <citation type="submission" date="2024-03" db="EMBL/GenBank/DDBJ databases">
        <title>Novel Streptomyces species of biotechnological and ecological value are a feature of Machair soil.</title>
        <authorList>
            <person name="Prole J.R."/>
            <person name="Goodfellow M."/>
            <person name="Allenby N."/>
            <person name="Ward A.C."/>
        </authorList>
    </citation>
    <scope>NUCLEOTIDE SEQUENCE [LARGE SCALE GENOMIC DNA]</scope>
    <source>
        <strain evidence="2 3">MS1.HAVA.3</strain>
    </source>
</reference>
<organism evidence="2 3">
    <name type="scientific">Streptomyces caledonius</name>
    <dbReference type="NCBI Taxonomy" id="3134107"/>
    <lineage>
        <taxon>Bacteria</taxon>
        <taxon>Bacillati</taxon>
        <taxon>Actinomycetota</taxon>
        <taxon>Actinomycetes</taxon>
        <taxon>Kitasatosporales</taxon>
        <taxon>Streptomycetaceae</taxon>
        <taxon>Streptomyces</taxon>
    </lineage>
</organism>
<gene>
    <name evidence="2" type="ORF">WKI68_09075</name>
</gene>
<protein>
    <submittedName>
        <fullName evidence="2">Uncharacterized protein</fullName>
    </submittedName>
</protein>
<dbReference type="EMBL" id="JBBKAM010000002">
    <property type="protein sequence ID" value="MEJ8641590.1"/>
    <property type="molecule type" value="Genomic_DNA"/>
</dbReference>
<evidence type="ECO:0000256" key="1">
    <source>
        <dbReference type="SAM" id="MobiDB-lite"/>
    </source>
</evidence>
<proteinExistence type="predicted"/>
<feature type="region of interest" description="Disordered" evidence="1">
    <location>
        <begin position="70"/>
        <end position="104"/>
    </location>
</feature>